<dbReference type="CDD" id="cd19481">
    <property type="entry name" value="RecA-like_protease"/>
    <property type="match status" value="1"/>
</dbReference>
<protein>
    <submittedName>
        <fullName evidence="5">ATPase</fullName>
    </submittedName>
</protein>
<evidence type="ECO:0000256" key="1">
    <source>
        <dbReference type="ARBA" id="ARBA00006914"/>
    </source>
</evidence>
<feature type="domain" description="AAA+ ATPase" evidence="4">
    <location>
        <begin position="240"/>
        <end position="375"/>
    </location>
</feature>
<dbReference type="InterPro" id="IPR027417">
    <property type="entry name" value="P-loop_NTPase"/>
</dbReference>
<dbReference type="InterPro" id="IPR050221">
    <property type="entry name" value="26S_Proteasome_ATPase"/>
</dbReference>
<evidence type="ECO:0000259" key="4">
    <source>
        <dbReference type="SMART" id="SM00382"/>
    </source>
</evidence>
<dbReference type="Pfam" id="PF00004">
    <property type="entry name" value="AAA"/>
    <property type="match status" value="2"/>
</dbReference>
<proteinExistence type="inferred from homology"/>
<accession>A0ABQ6FBI6</accession>
<keyword evidence="3" id="KW-0067">ATP-binding</keyword>
<dbReference type="InterPro" id="IPR003959">
    <property type="entry name" value="ATPase_AAA_core"/>
</dbReference>
<comment type="similarity">
    <text evidence="1">Belongs to the AAA ATPase family.</text>
</comment>
<dbReference type="InterPro" id="IPR003593">
    <property type="entry name" value="AAA+_ATPase"/>
</dbReference>
<dbReference type="SMART" id="SM00382">
    <property type="entry name" value="AAA"/>
    <property type="match status" value="2"/>
</dbReference>
<keyword evidence="6" id="KW-1185">Reference proteome</keyword>
<evidence type="ECO:0000313" key="6">
    <source>
        <dbReference type="Proteomes" id="UP001157167"/>
    </source>
</evidence>
<gene>
    <name evidence="5" type="ORF">GCM10007933_24090</name>
</gene>
<keyword evidence="2" id="KW-0547">Nucleotide-binding</keyword>
<reference evidence="6" key="1">
    <citation type="journal article" date="2019" name="Int. J. Syst. Evol. Microbiol.">
        <title>The Global Catalogue of Microorganisms (GCM) 10K type strain sequencing project: providing services to taxonomists for standard genome sequencing and annotation.</title>
        <authorList>
            <consortium name="The Broad Institute Genomics Platform"/>
            <consortium name="The Broad Institute Genome Sequencing Center for Infectious Disease"/>
            <person name="Wu L."/>
            <person name="Ma J."/>
        </authorList>
    </citation>
    <scope>NUCLEOTIDE SEQUENCE [LARGE SCALE GENOMIC DNA]</scope>
    <source>
        <strain evidence="6">NBRC 102407</strain>
    </source>
</reference>
<name>A0ABQ6FBI6_9RHOO</name>
<evidence type="ECO:0000256" key="2">
    <source>
        <dbReference type="ARBA" id="ARBA00022741"/>
    </source>
</evidence>
<evidence type="ECO:0000313" key="5">
    <source>
        <dbReference type="EMBL" id="GLT22948.1"/>
    </source>
</evidence>
<dbReference type="Proteomes" id="UP001157167">
    <property type="component" value="Unassembled WGS sequence"/>
</dbReference>
<comment type="caution">
    <text evidence="5">The sequence shown here is derived from an EMBL/GenBank/DDBJ whole genome shotgun (WGS) entry which is preliminary data.</text>
</comment>
<dbReference type="Gene3D" id="3.40.50.300">
    <property type="entry name" value="P-loop containing nucleotide triphosphate hydrolases"/>
    <property type="match status" value="2"/>
</dbReference>
<evidence type="ECO:0000256" key="3">
    <source>
        <dbReference type="ARBA" id="ARBA00022840"/>
    </source>
</evidence>
<sequence length="696" mass="77689">MNATFASVRPVHVSDTDALAALYIARMLQKQIVPIRVFNDSLYTEEIRTLVGISPSEGNIPKAKALQLLKVQLPQLNTMTEKRTTRLQRNISMLGRLLSLTDIEEAILTFFVLVDHHFVLADLLSSVVIMDKDALVRLMSVALSIEREIINAHVQSSSTLFATGLLAQELRPERIGVNIKIPRGIKDALLSEADSIESLMKVVLEPSPKPTLRAHDFEHLGAETDLLHTYLAEGIQQGVTGINVLIYGPPGTGKTEYARWLASVIKTPLYQVRACNDSEDSISGSDRLSYFRLSQRFLQCTTALILFDEIEDVFPDPDMVSPSSVAAQKWPGKLFINRLLETNPVPTIWIANEISHIDKAYLRRFDYSIELAIPPIQVRRRIAKRHLQKHRLPPTFLEHLAQQDELSAAQISKLAKVLHVVGCDDKTARHDIAEQVIERSMSLLDQKRVQARTGAETYSLEFLNTSHDVSALIPALRSDQTSCRGAMCFYGPPGTGKTVLAHHLASELGMPIHAKRASDILSPYVGETEARIAKMFAHAADTSALLLLDEADSFLSARQGAKQHWDVTAVNELLVQMEQFDGLFICSTNAMTSLDSAAMRRFVLKIKFDYLKPEQRWRLFLRYMPQKLGVSENTRFRGVLDTLTTLTPGDFTTVSRGAKLFGKKQLSPEELLNGLIEECKLKRGNATQGIGFVPSY</sequence>
<dbReference type="EMBL" id="BSPX01000035">
    <property type="protein sequence ID" value="GLT22948.1"/>
    <property type="molecule type" value="Genomic_DNA"/>
</dbReference>
<feature type="domain" description="AAA+ ATPase" evidence="4">
    <location>
        <begin position="483"/>
        <end position="614"/>
    </location>
</feature>
<dbReference type="SUPFAM" id="SSF52540">
    <property type="entry name" value="P-loop containing nucleoside triphosphate hydrolases"/>
    <property type="match status" value="2"/>
</dbReference>
<organism evidence="5 6">
    <name type="scientific">Zoogloea oryzae</name>
    <dbReference type="NCBI Taxonomy" id="310767"/>
    <lineage>
        <taxon>Bacteria</taxon>
        <taxon>Pseudomonadati</taxon>
        <taxon>Pseudomonadota</taxon>
        <taxon>Betaproteobacteria</taxon>
        <taxon>Rhodocyclales</taxon>
        <taxon>Zoogloeaceae</taxon>
        <taxon>Zoogloea</taxon>
    </lineage>
</organism>
<dbReference type="PANTHER" id="PTHR23073">
    <property type="entry name" value="26S PROTEASOME REGULATORY SUBUNIT"/>
    <property type="match status" value="1"/>
</dbReference>